<proteinExistence type="predicted"/>
<dbReference type="EMBL" id="AAMJFL010000023">
    <property type="protein sequence ID" value="EDH9141134.1"/>
    <property type="molecule type" value="Genomic_DNA"/>
</dbReference>
<reference evidence="4" key="3">
    <citation type="submission" date="2018-07" db="EMBL/GenBank/DDBJ databases">
        <authorList>
            <consortium name="GenomeTrakr network: Whole genome sequencing for foodborne pathogen traceback"/>
        </authorList>
    </citation>
    <scope>NUCLEOTIDE SEQUENCE</scope>
    <source>
        <strain evidence="4">FSIS1701211</strain>
    </source>
</reference>
<reference evidence="1" key="2">
    <citation type="submission" date="2018-07" db="EMBL/GenBank/DDBJ databases">
        <authorList>
            <consortium name="PulseNet: The National Subtyping Network for Foodborne Disease Surveillance"/>
            <person name="Tarr C.L."/>
            <person name="Trees E."/>
            <person name="Katz L.S."/>
            <person name="Carleton-Romer H.A."/>
            <person name="Stroika S."/>
            <person name="Kucerova Z."/>
            <person name="Roache K.F."/>
            <person name="Sabol A.L."/>
            <person name="Besser J."/>
            <person name="Gerner-Smidt P."/>
        </authorList>
    </citation>
    <scope>NUCLEOTIDE SEQUENCE</scope>
    <source>
        <strain evidence="1">PNUSAS013202</strain>
    </source>
</reference>
<accession>A0A635T4G0</accession>
<organism evidence="4">
    <name type="scientific">Salmonella enterica subsp. enterica serovar Heidelberg</name>
    <dbReference type="NCBI Taxonomy" id="611"/>
    <lineage>
        <taxon>Bacteria</taxon>
        <taxon>Pseudomonadati</taxon>
        <taxon>Pseudomonadota</taxon>
        <taxon>Gammaproteobacteria</taxon>
        <taxon>Enterobacterales</taxon>
        <taxon>Enterobacteriaceae</taxon>
        <taxon>Salmonella</taxon>
    </lineage>
</organism>
<dbReference type="EMBL" id="AAMHPK010000010">
    <property type="protein sequence ID" value="EDH4275170.1"/>
    <property type="molecule type" value="Genomic_DNA"/>
</dbReference>
<evidence type="ECO:0000313" key="2">
    <source>
        <dbReference type="EMBL" id="EDH6421707.1"/>
    </source>
</evidence>
<reference evidence="2" key="1">
    <citation type="submission" date="2018-07" db="EMBL/GenBank/DDBJ databases">
        <authorList>
            <person name="Ashton P.M."/>
            <person name="Dallman T."/>
            <person name="Nair S."/>
            <person name="De Pinna E."/>
            <person name="Peters T."/>
            <person name="Grant K."/>
        </authorList>
    </citation>
    <scope>NUCLEOTIDE SEQUENCE</scope>
    <source>
        <strain evidence="2">342962</strain>
        <strain evidence="3">348042</strain>
        <strain evidence="5">369021</strain>
    </source>
</reference>
<gene>
    <name evidence="2" type="ORF">CB405_19470</name>
    <name evidence="3" type="ORF">CB505_18830</name>
    <name evidence="1" type="ORF">CBH38_18635</name>
    <name evidence="5" type="ORF">CC371_18435</name>
    <name evidence="4" type="ORF">CCP96_19185</name>
</gene>
<name>A0A635T4G0_SALET</name>
<comment type="caution">
    <text evidence="4">The sequence shown here is derived from an EMBL/GenBank/DDBJ whole genome shotgun (WGS) entry which is preliminary data.</text>
</comment>
<protein>
    <submittedName>
        <fullName evidence="4">Uncharacterized protein</fullName>
    </submittedName>
</protein>
<dbReference type="EMBL" id="AAMIZI010000014">
    <property type="protein sequence ID" value="EDH8424928.1"/>
    <property type="molecule type" value="Genomic_DNA"/>
</dbReference>
<dbReference type="AlphaFoldDB" id="A0A635T4G0"/>
<dbReference type="EMBL" id="AAMIHT010000022">
    <property type="protein sequence ID" value="EDH6421707.1"/>
    <property type="molecule type" value="Genomic_DNA"/>
</dbReference>
<evidence type="ECO:0000313" key="1">
    <source>
        <dbReference type="EMBL" id="EDH4275170.1"/>
    </source>
</evidence>
<evidence type="ECO:0000313" key="3">
    <source>
        <dbReference type="EMBL" id="EDH6729962.1"/>
    </source>
</evidence>
<dbReference type="EMBL" id="AAMIKO010000023">
    <property type="protein sequence ID" value="EDH6729962.1"/>
    <property type="molecule type" value="Genomic_DNA"/>
</dbReference>
<evidence type="ECO:0000313" key="5">
    <source>
        <dbReference type="EMBL" id="EDH9141134.1"/>
    </source>
</evidence>
<evidence type="ECO:0000313" key="4">
    <source>
        <dbReference type="EMBL" id="EDH8424928.1"/>
    </source>
</evidence>
<sequence>MILPHLILEAVEVKQRICLLMQKKFIEELYLLILLVIRGLAEIVRGNFIVTKGVTARFTGMVEKNLIEG</sequence>